<accession>A0ACB7X1N6</accession>
<evidence type="ECO:0000313" key="2">
    <source>
        <dbReference type="Proteomes" id="UP000828048"/>
    </source>
</evidence>
<protein>
    <submittedName>
        <fullName evidence="1">Uncharacterized protein</fullName>
    </submittedName>
</protein>
<proteinExistence type="predicted"/>
<name>A0ACB7X1N6_9ERIC</name>
<evidence type="ECO:0000313" key="1">
    <source>
        <dbReference type="EMBL" id="KAH7834573.1"/>
    </source>
</evidence>
<reference evidence="1 2" key="1">
    <citation type="journal article" date="2021" name="Hortic Res">
        <title>High-quality reference genome and annotation aids understanding of berry development for evergreen blueberry (Vaccinium darrowii).</title>
        <authorList>
            <person name="Yu J."/>
            <person name="Hulse-Kemp A.M."/>
            <person name="Babiker E."/>
            <person name="Staton M."/>
        </authorList>
    </citation>
    <scope>NUCLEOTIDE SEQUENCE [LARGE SCALE GENOMIC DNA]</scope>
    <source>
        <strain evidence="2">cv. NJ 8807/NJ 8810</strain>
        <tissue evidence="1">Young leaf</tissue>
    </source>
</reference>
<sequence length="208" mass="24535">MRDEVIKERWLENWFEEIKPWNEDPAQIERFVWLECYGMPPNSWNVQSFKVIANKWGQFLKVDEDTLNGNSFDKGKLLIVIEIDKKIEDQVQILVNGDLRSRMVKEKRDDQVINGGSRKILFPRPTDRQLEPIMEEKEESFVDESLDMGFNGQVGVVEISENSNHKKYPEEYWKTTNDQDQRDLNLGKKLGKKKKKNGRGNMVFELLL</sequence>
<comment type="caution">
    <text evidence="1">The sequence shown here is derived from an EMBL/GenBank/DDBJ whole genome shotgun (WGS) entry which is preliminary data.</text>
</comment>
<keyword evidence="2" id="KW-1185">Reference proteome</keyword>
<dbReference type="Proteomes" id="UP000828048">
    <property type="component" value="Chromosome 2"/>
</dbReference>
<gene>
    <name evidence="1" type="ORF">Vadar_017467</name>
</gene>
<organism evidence="1 2">
    <name type="scientific">Vaccinium darrowii</name>
    <dbReference type="NCBI Taxonomy" id="229202"/>
    <lineage>
        <taxon>Eukaryota</taxon>
        <taxon>Viridiplantae</taxon>
        <taxon>Streptophyta</taxon>
        <taxon>Embryophyta</taxon>
        <taxon>Tracheophyta</taxon>
        <taxon>Spermatophyta</taxon>
        <taxon>Magnoliopsida</taxon>
        <taxon>eudicotyledons</taxon>
        <taxon>Gunneridae</taxon>
        <taxon>Pentapetalae</taxon>
        <taxon>asterids</taxon>
        <taxon>Ericales</taxon>
        <taxon>Ericaceae</taxon>
        <taxon>Vaccinioideae</taxon>
        <taxon>Vaccinieae</taxon>
        <taxon>Vaccinium</taxon>
    </lineage>
</organism>
<dbReference type="EMBL" id="CM037152">
    <property type="protein sequence ID" value="KAH7834573.1"/>
    <property type="molecule type" value="Genomic_DNA"/>
</dbReference>